<accession>A0A2N9WU16</accession>
<dbReference type="RefSeq" id="WP_100089766.1">
    <property type="nucleotide sequence ID" value="NZ_MDVB01000060.1"/>
</dbReference>
<evidence type="ECO:0000313" key="1">
    <source>
        <dbReference type="EMBL" id="PIT15431.1"/>
    </source>
</evidence>
<gene>
    <name evidence="1" type="ORF">BGI32_05745</name>
</gene>
<proteinExistence type="predicted"/>
<protein>
    <submittedName>
        <fullName evidence="1">Uncharacterized protein</fullName>
    </submittedName>
</protein>
<sequence>MKLKIHLHELKNHPYGNRICWEHRPTGALVVRYGMLLYEVIIPVKSSLINTEAHYGVGHLRNARTIIRRHWLESASKRNIPQQKTKDLIAIISNGHFIYWIAQSN</sequence>
<reference evidence="1 2" key="1">
    <citation type="journal article" date="2017" name="MBio">
        <title>Type VI secretion-mediated competition in the bee gut microbiome.</title>
        <authorList>
            <person name="Steele M.I."/>
            <person name="Kwong W.K."/>
            <person name="Powell J.E."/>
            <person name="Whiteley M."/>
            <person name="Moran N.A."/>
        </authorList>
    </citation>
    <scope>NUCLEOTIDE SEQUENCE [LARGE SCALE GENOMIC DNA]</scope>
    <source>
        <strain evidence="1 2">App2-2</strain>
    </source>
</reference>
<comment type="caution">
    <text evidence="1">The sequence shown here is derived from an EMBL/GenBank/DDBJ whole genome shotgun (WGS) entry which is preliminary data.</text>
</comment>
<name>A0A2N9WU16_9NEIS</name>
<dbReference type="Proteomes" id="UP000231293">
    <property type="component" value="Unassembled WGS sequence"/>
</dbReference>
<organism evidence="1 2">
    <name type="scientific">Snodgrassella alvi</name>
    <dbReference type="NCBI Taxonomy" id="1196083"/>
    <lineage>
        <taxon>Bacteria</taxon>
        <taxon>Pseudomonadati</taxon>
        <taxon>Pseudomonadota</taxon>
        <taxon>Betaproteobacteria</taxon>
        <taxon>Neisseriales</taxon>
        <taxon>Neisseriaceae</taxon>
        <taxon>Snodgrassella</taxon>
    </lineage>
</organism>
<evidence type="ECO:0000313" key="2">
    <source>
        <dbReference type="Proteomes" id="UP000231293"/>
    </source>
</evidence>
<dbReference type="EMBL" id="MDVB01000060">
    <property type="protein sequence ID" value="PIT15431.1"/>
    <property type="molecule type" value="Genomic_DNA"/>
</dbReference>
<dbReference type="AlphaFoldDB" id="A0A2N9WU16"/>